<dbReference type="EMBL" id="MPUH01000030">
    <property type="protein sequence ID" value="OMJ94204.1"/>
    <property type="molecule type" value="Genomic_DNA"/>
</dbReference>
<feature type="transmembrane region" description="Helical" evidence="6">
    <location>
        <begin position="171"/>
        <end position="191"/>
    </location>
</feature>
<reference evidence="7 8" key="1">
    <citation type="submission" date="2016-11" db="EMBL/GenBank/DDBJ databases">
        <title>The macronuclear genome of Stentor coeruleus: a giant cell with tiny introns.</title>
        <authorList>
            <person name="Slabodnick M."/>
            <person name="Ruby J.G."/>
            <person name="Reiff S.B."/>
            <person name="Swart E.C."/>
            <person name="Gosai S."/>
            <person name="Prabakaran S."/>
            <person name="Witkowska E."/>
            <person name="Larue G.E."/>
            <person name="Fisher S."/>
            <person name="Freeman R.M."/>
            <person name="Gunawardena J."/>
            <person name="Chu W."/>
            <person name="Stover N.A."/>
            <person name="Gregory B.D."/>
            <person name="Nowacki M."/>
            <person name="Derisi J."/>
            <person name="Roy S.W."/>
            <person name="Marshall W.F."/>
            <person name="Sood P."/>
        </authorList>
    </citation>
    <scope>NUCLEOTIDE SEQUENCE [LARGE SCALE GENOMIC DNA]</scope>
    <source>
        <strain evidence="7">WM001</strain>
    </source>
</reference>
<feature type="compositionally biased region" description="Basic and acidic residues" evidence="5">
    <location>
        <begin position="101"/>
        <end position="117"/>
    </location>
</feature>
<sequence length="311" mass="34022">MDNITAIKVIFIFVMFVSAGIAGAVPIFSKSFRNNKKLISTGNCFAAGIFLLVGIVHLLRDSQEAFVEAIGEDLPIGYVVSLGGYTLILFIENVMFNHNHETDEHDHHNHDIKKQSENNEANNENVTKLENNVAIMITTGNAIINNDINTDPDRGDIVSVYHEESDNLPGIILTVALVVHSIFEGIAGGLLDTKTSVISVCVAILIHNVPAAVALGIKLEKATRKLSILLMLMFITSSPLGIAIGISLSDLKFPIIKAIFLSISAGTFLYIGCTEIIAEEMHKREYRFLKFFGFVVGFVPLAFASIFIKDE</sequence>
<keyword evidence="4 6" id="KW-0472">Membrane</keyword>
<evidence type="ECO:0000256" key="3">
    <source>
        <dbReference type="ARBA" id="ARBA00022989"/>
    </source>
</evidence>
<dbReference type="InterPro" id="IPR003689">
    <property type="entry name" value="ZIP"/>
</dbReference>
<name>A0A1R2CYW6_9CILI</name>
<dbReference type="AlphaFoldDB" id="A0A1R2CYW6"/>
<dbReference type="Pfam" id="PF02535">
    <property type="entry name" value="Zip"/>
    <property type="match status" value="1"/>
</dbReference>
<evidence type="ECO:0000256" key="5">
    <source>
        <dbReference type="SAM" id="MobiDB-lite"/>
    </source>
</evidence>
<dbReference type="GO" id="GO:0016020">
    <property type="term" value="C:membrane"/>
    <property type="evidence" value="ECO:0007669"/>
    <property type="project" value="UniProtKB-SubCell"/>
</dbReference>
<feature type="transmembrane region" description="Helical" evidence="6">
    <location>
        <begin position="229"/>
        <end position="249"/>
    </location>
</feature>
<dbReference type="PANTHER" id="PTHR11040:SF140">
    <property type="entry name" value="ZRT (ZRT), IRT- (IRT-) LIKE PROTEIN TRANSPORTER"/>
    <property type="match status" value="1"/>
</dbReference>
<dbReference type="OrthoDB" id="10263369at2759"/>
<gene>
    <name evidence="7" type="ORF">SteCoe_2689</name>
</gene>
<keyword evidence="3 6" id="KW-1133">Transmembrane helix</keyword>
<evidence type="ECO:0000256" key="6">
    <source>
        <dbReference type="SAM" id="Phobius"/>
    </source>
</evidence>
<feature type="transmembrane region" description="Helical" evidence="6">
    <location>
        <begin position="255"/>
        <end position="277"/>
    </location>
</feature>
<feature type="region of interest" description="Disordered" evidence="5">
    <location>
        <begin position="101"/>
        <end position="122"/>
    </location>
</feature>
<keyword evidence="8" id="KW-1185">Reference proteome</keyword>
<evidence type="ECO:0000256" key="2">
    <source>
        <dbReference type="ARBA" id="ARBA00022692"/>
    </source>
</evidence>
<dbReference type="PANTHER" id="PTHR11040">
    <property type="entry name" value="ZINC/IRON TRANSPORTER"/>
    <property type="match status" value="1"/>
</dbReference>
<evidence type="ECO:0000313" key="8">
    <source>
        <dbReference type="Proteomes" id="UP000187209"/>
    </source>
</evidence>
<keyword evidence="2 6" id="KW-0812">Transmembrane</keyword>
<feature type="transmembrane region" description="Helical" evidence="6">
    <location>
        <begin position="289"/>
        <end position="308"/>
    </location>
</feature>
<feature type="transmembrane region" description="Helical" evidence="6">
    <location>
        <begin position="40"/>
        <end position="59"/>
    </location>
</feature>
<feature type="transmembrane region" description="Helical" evidence="6">
    <location>
        <begin position="197"/>
        <end position="217"/>
    </location>
</feature>
<evidence type="ECO:0008006" key="9">
    <source>
        <dbReference type="Google" id="ProtNLM"/>
    </source>
</evidence>
<dbReference type="Proteomes" id="UP000187209">
    <property type="component" value="Unassembled WGS sequence"/>
</dbReference>
<comment type="caution">
    <text evidence="7">The sequence shown here is derived from an EMBL/GenBank/DDBJ whole genome shotgun (WGS) entry which is preliminary data.</text>
</comment>
<accession>A0A1R2CYW6</accession>
<dbReference type="GO" id="GO:0005385">
    <property type="term" value="F:zinc ion transmembrane transporter activity"/>
    <property type="evidence" value="ECO:0007669"/>
    <property type="project" value="TreeGrafter"/>
</dbReference>
<feature type="transmembrane region" description="Helical" evidence="6">
    <location>
        <begin position="74"/>
        <end position="91"/>
    </location>
</feature>
<evidence type="ECO:0000256" key="1">
    <source>
        <dbReference type="ARBA" id="ARBA00004141"/>
    </source>
</evidence>
<feature type="transmembrane region" description="Helical" evidence="6">
    <location>
        <begin position="6"/>
        <end position="28"/>
    </location>
</feature>
<organism evidence="7 8">
    <name type="scientific">Stentor coeruleus</name>
    <dbReference type="NCBI Taxonomy" id="5963"/>
    <lineage>
        <taxon>Eukaryota</taxon>
        <taxon>Sar</taxon>
        <taxon>Alveolata</taxon>
        <taxon>Ciliophora</taxon>
        <taxon>Postciliodesmatophora</taxon>
        <taxon>Heterotrichea</taxon>
        <taxon>Heterotrichida</taxon>
        <taxon>Stentoridae</taxon>
        <taxon>Stentor</taxon>
    </lineage>
</organism>
<evidence type="ECO:0000313" key="7">
    <source>
        <dbReference type="EMBL" id="OMJ94204.1"/>
    </source>
</evidence>
<protein>
    <recommendedName>
        <fullName evidence="9">Zinc/iron permease</fullName>
    </recommendedName>
</protein>
<proteinExistence type="predicted"/>
<comment type="subcellular location">
    <subcellularLocation>
        <location evidence="1">Membrane</location>
        <topology evidence="1">Multi-pass membrane protein</topology>
    </subcellularLocation>
</comment>
<evidence type="ECO:0000256" key="4">
    <source>
        <dbReference type="ARBA" id="ARBA00023136"/>
    </source>
</evidence>